<sequence>MPTPDQTYQIKRTSFHKQAKLQAHKVPSSSDYNQAKFHAQRVPYPTTQSIKQTKLRAIEVASLKVPDDHTNDMQKEQQASKQNFKQVKAPANNIELRYLSKETSPAGSKESQDQKIDTEMYSPTSSTPLYQISGHIPCEK</sequence>
<accession>A0A9N9L9D7</accession>
<dbReference type="EMBL" id="CAJVRL010000119">
    <property type="protein sequence ID" value="CAG8961874.1"/>
    <property type="molecule type" value="Genomic_DNA"/>
</dbReference>
<comment type="caution">
    <text evidence="2">The sequence shown here is derived from an EMBL/GenBank/DDBJ whole genome shotgun (WGS) entry which is preliminary data.</text>
</comment>
<organism evidence="2 3">
    <name type="scientific">Hymenoscyphus fraxineus</name>
    <dbReference type="NCBI Taxonomy" id="746836"/>
    <lineage>
        <taxon>Eukaryota</taxon>
        <taxon>Fungi</taxon>
        <taxon>Dikarya</taxon>
        <taxon>Ascomycota</taxon>
        <taxon>Pezizomycotina</taxon>
        <taxon>Leotiomycetes</taxon>
        <taxon>Helotiales</taxon>
        <taxon>Helotiaceae</taxon>
        <taxon>Hymenoscyphus</taxon>
    </lineage>
</organism>
<feature type="region of interest" description="Disordered" evidence="1">
    <location>
        <begin position="98"/>
        <end position="140"/>
    </location>
</feature>
<name>A0A9N9L9D7_9HELO</name>
<evidence type="ECO:0000256" key="1">
    <source>
        <dbReference type="SAM" id="MobiDB-lite"/>
    </source>
</evidence>
<dbReference type="AlphaFoldDB" id="A0A9N9L9D7"/>
<proteinExistence type="predicted"/>
<dbReference type="Proteomes" id="UP000696280">
    <property type="component" value="Unassembled WGS sequence"/>
</dbReference>
<protein>
    <submittedName>
        <fullName evidence="2">Uncharacterized protein</fullName>
    </submittedName>
</protein>
<evidence type="ECO:0000313" key="2">
    <source>
        <dbReference type="EMBL" id="CAG8961874.1"/>
    </source>
</evidence>
<evidence type="ECO:0000313" key="3">
    <source>
        <dbReference type="Proteomes" id="UP000696280"/>
    </source>
</evidence>
<feature type="compositionally biased region" description="Polar residues" evidence="1">
    <location>
        <begin position="121"/>
        <end position="130"/>
    </location>
</feature>
<keyword evidence="3" id="KW-1185">Reference proteome</keyword>
<reference evidence="2" key="1">
    <citation type="submission" date="2021-07" db="EMBL/GenBank/DDBJ databases">
        <authorList>
            <person name="Durling M."/>
        </authorList>
    </citation>
    <scope>NUCLEOTIDE SEQUENCE</scope>
</reference>
<gene>
    <name evidence="2" type="ORF">HYFRA_00013674</name>
</gene>